<evidence type="ECO:0000259" key="7">
    <source>
        <dbReference type="Pfam" id="PF14322"/>
    </source>
</evidence>
<dbReference type="RefSeq" id="WP_190308703.1">
    <property type="nucleotide sequence ID" value="NZ_JACNYK010000002.1"/>
</dbReference>
<dbReference type="Proteomes" id="UP000606494">
    <property type="component" value="Unassembled WGS sequence"/>
</dbReference>
<reference evidence="8 9" key="1">
    <citation type="submission" date="2020-08" db="EMBL/GenBank/DDBJ databases">
        <title>Sphingobacterium sp. DN00404 isolated from aquaculture water.</title>
        <authorList>
            <person name="Zhang M."/>
        </authorList>
    </citation>
    <scope>NUCLEOTIDE SEQUENCE [LARGE SCALE GENOMIC DNA]</scope>
    <source>
        <strain evidence="8 9">KCTC 32294</strain>
    </source>
</reference>
<protein>
    <submittedName>
        <fullName evidence="8">RagB/SusD family nutrient uptake outer membrane protein</fullName>
    </submittedName>
</protein>
<evidence type="ECO:0000256" key="5">
    <source>
        <dbReference type="ARBA" id="ARBA00023237"/>
    </source>
</evidence>
<dbReference type="InterPro" id="IPR033985">
    <property type="entry name" value="SusD-like_N"/>
</dbReference>
<dbReference type="Gene3D" id="1.25.40.390">
    <property type="match status" value="1"/>
</dbReference>
<dbReference type="InterPro" id="IPR012944">
    <property type="entry name" value="SusD_RagB_dom"/>
</dbReference>
<name>A0ABR7Y2P6_9SPHI</name>
<accession>A0ABR7Y2P6</accession>
<keyword evidence="9" id="KW-1185">Reference proteome</keyword>
<evidence type="ECO:0000259" key="6">
    <source>
        <dbReference type="Pfam" id="PF07980"/>
    </source>
</evidence>
<dbReference type="SUPFAM" id="SSF48452">
    <property type="entry name" value="TPR-like"/>
    <property type="match status" value="1"/>
</dbReference>
<comment type="subcellular location">
    <subcellularLocation>
        <location evidence="1">Cell outer membrane</location>
    </subcellularLocation>
</comment>
<dbReference type="Pfam" id="PF14322">
    <property type="entry name" value="SusD-like_3"/>
    <property type="match status" value="1"/>
</dbReference>
<evidence type="ECO:0000313" key="9">
    <source>
        <dbReference type="Proteomes" id="UP000606494"/>
    </source>
</evidence>
<evidence type="ECO:0000313" key="8">
    <source>
        <dbReference type="EMBL" id="MBD1425548.1"/>
    </source>
</evidence>
<feature type="domain" description="RagB/SusD" evidence="6">
    <location>
        <begin position="331"/>
        <end position="444"/>
    </location>
</feature>
<evidence type="ECO:0000256" key="3">
    <source>
        <dbReference type="ARBA" id="ARBA00022729"/>
    </source>
</evidence>
<gene>
    <name evidence="8" type="ORF">H8B17_08150</name>
</gene>
<organism evidence="8 9">
    <name type="scientific">Sphingobacterium arenae</name>
    <dbReference type="NCBI Taxonomy" id="1280598"/>
    <lineage>
        <taxon>Bacteria</taxon>
        <taxon>Pseudomonadati</taxon>
        <taxon>Bacteroidota</taxon>
        <taxon>Sphingobacteriia</taxon>
        <taxon>Sphingobacteriales</taxon>
        <taxon>Sphingobacteriaceae</taxon>
        <taxon>Sphingobacterium</taxon>
    </lineage>
</organism>
<dbReference type="PROSITE" id="PS51257">
    <property type="entry name" value="PROKAR_LIPOPROTEIN"/>
    <property type="match status" value="1"/>
</dbReference>
<proteinExistence type="inferred from homology"/>
<dbReference type="Pfam" id="PF07980">
    <property type="entry name" value="SusD_RagB"/>
    <property type="match status" value="1"/>
</dbReference>
<feature type="domain" description="SusD-like N-terminal" evidence="7">
    <location>
        <begin position="78"/>
        <end position="215"/>
    </location>
</feature>
<comment type="similarity">
    <text evidence="2">Belongs to the SusD family.</text>
</comment>
<keyword evidence="4" id="KW-0472">Membrane</keyword>
<sequence length="481" mass="55183">MKKFILYLFLGASLTISSCNILEIEPTTSWTGANLPTEEAHLYGVLYGGYGRLQAALRVNFMVYGDMRSEVYFNNAFNVNIDKVVANRLDNGMSLASWRTFYEAVKQANIVLKYTPELLEQRIITEAVANDLMGQAYILRAYTYFYLVRIWGDVPLVTEPFLSNNDLVPHGRESQTKVFEQIHRDLEEGALMLPASGTNRTAFTRAAAYAIDAHAYAWEHDYEKVIERIDLVLSNSNYSLTSLYNTAISVNDPNFVERVQATEYAGIFNNGRSKESIFELAFSLDDGDDNQYLTSYLSGGFPIVRPHPEYAETFDDLDWRAIIAHRFNSSGNYTVTKFTIGFSSDVDTRNIVLLRLADLYLLKAEAIVNLGDTDDDRRAAMDLVNQIRNRAGGVDFEIPESEYLDRDIFYPEYLKDFILEERKFELTYEGQRWFDLVRNGKAIEIVKERVGIDIHPLSLVWPIHIEEIRRGEGVEQNEYYR</sequence>
<evidence type="ECO:0000256" key="2">
    <source>
        <dbReference type="ARBA" id="ARBA00006275"/>
    </source>
</evidence>
<evidence type="ECO:0000256" key="4">
    <source>
        <dbReference type="ARBA" id="ARBA00023136"/>
    </source>
</evidence>
<comment type="caution">
    <text evidence="8">The sequence shown here is derived from an EMBL/GenBank/DDBJ whole genome shotgun (WGS) entry which is preliminary data.</text>
</comment>
<evidence type="ECO:0000256" key="1">
    <source>
        <dbReference type="ARBA" id="ARBA00004442"/>
    </source>
</evidence>
<dbReference type="EMBL" id="JACNYK010000002">
    <property type="protein sequence ID" value="MBD1425548.1"/>
    <property type="molecule type" value="Genomic_DNA"/>
</dbReference>
<keyword evidence="3" id="KW-0732">Signal</keyword>
<dbReference type="InterPro" id="IPR011990">
    <property type="entry name" value="TPR-like_helical_dom_sf"/>
</dbReference>
<keyword evidence="5" id="KW-0998">Cell outer membrane</keyword>